<dbReference type="AlphaFoldDB" id="A0A1V8MAX3"/>
<evidence type="ECO:0000313" key="1">
    <source>
        <dbReference type="EMBL" id="OQK18658.1"/>
    </source>
</evidence>
<gene>
    <name evidence="1" type="ORF">AU255_02645</name>
</gene>
<organism evidence="1 2">
    <name type="scientific">Methyloprofundus sedimenti</name>
    <dbReference type="NCBI Taxonomy" id="1420851"/>
    <lineage>
        <taxon>Bacteria</taxon>
        <taxon>Pseudomonadati</taxon>
        <taxon>Pseudomonadota</taxon>
        <taxon>Gammaproteobacteria</taxon>
        <taxon>Methylococcales</taxon>
        <taxon>Methylococcaceae</taxon>
        <taxon>Methyloprofundus</taxon>
    </lineage>
</organism>
<sequence length="106" mass="12028">MSNCCSDPTEIPKVDPRDLVREQTRYGDLVRELFTGDPEKLMMHELREANAYLRELAALHAHYPSVRLAAIALLEKPSLSVLQRIVDKEPESEIGKAVNAQLQKMQ</sequence>
<dbReference type="EMBL" id="LPUF01000001">
    <property type="protein sequence ID" value="OQK18658.1"/>
    <property type="molecule type" value="Genomic_DNA"/>
</dbReference>
<comment type="caution">
    <text evidence="1">The sequence shown here is derived from an EMBL/GenBank/DDBJ whole genome shotgun (WGS) entry which is preliminary data.</text>
</comment>
<reference evidence="1 2" key="1">
    <citation type="submission" date="2015-12" db="EMBL/GenBank/DDBJ databases">
        <authorList>
            <person name="Shamseldin A."/>
            <person name="Moawad H."/>
            <person name="Abd El-Rahim W.M."/>
            <person name="Sadowsky M.J."/>
        </authorList>
    </citation>
    <scope>NUCLEOTIDE SEQUENCE [LARGE SCALE GENOMIC DNA]</scope>
    <source>
        <strain evidence="1 2">WF1</strain>
    </source>
</reference>
<accession>A0A1V8MAX3</accession>
<keyword evidence="2" id="KW-1185">Reference proteome</keyword>
<evidence type="ECO:0000313" key="2">
    <source>
        <dbReference type="Proteomes" id="UP000191980"/>
    </source>
</evidence>
<proteinExistence type="predicted"/>
<protein>
    <submittedName>
        <fullName evidence="1">Uncharacterized protein</fullName>
    </submittedName>
</protein>
<dbReference type="OrthoDB" id="5572473at2"/>
<name>A0A1V8MAX3_9GAMM</name>
<dbReference type="Proteomes" id="UP000191980">
    <property type="component" value="Unassembled WGS sequence"/>
</dbReference>